<evidence type="ECO:0000256" key="3">
    <source>
        <dbReference type="ARBA" id="ARBA00022989"/>
    </source>
</evidence>
<dbReference type="InterPro" id="IPR003770">
    <property type="entry name" value="MLTG-like"/>
</dbReference>
<comment type="caution">
    <text evidence="8">The sequence shown here is derived from an EMBL/GenBank/DDBJ whole genome shotgun (WGS) entry which is preliminary data.</text>
</comment>
<evidence type="ECO:0000313" key="9">
    <source>
        <dbReference type="Proteomes" id="UP000176634"/>
    </source>
</evidence>
<dbReference type="GO" id="GO:0071555">
    <property type="term" value="P:cell wall organization"/>
    <property type="evidence" value="ECO:0007669"/>
    <property type="project" value="UniProtKB-KW"/>
</dbReference>
<keyword evidence="5" id="KW-0456">Lyase</keyword>
<dbReference type="NCBIfam" id="TIGR00247">
    <property type="entry name" value="endolytic transglycosylase MltG"/>
    <property type="match status" value="1"/>
</dbReference>
<dbReference type="STRING" id="1798705.A2563_04890"/>
<gene>
    <name evidence="8" type="ORF">A2563_04890</name>
</gene>
<keyword evidence="2 7" id="KW-0812">Transmembrane</keyword>
<evidence type="ECO:0000256" key="6">
    <source>
        <dbReference type="ARBA" id="ARBA00023316"/>
    </source>
</evidence>
<accession>A0A1F6P811</accession>
<dbReference type="Pfam" id="PF02618">
    <property type="entry name" value="YceG"/>
    <property type="match status" value="1"/>
</dbReference>
<dbReference type="PANTHER" id="PTHR30518">
    <property type="entry name" value="ENDOLYTIC MUREIN TRANSGLYCOSYLASE"/>
    <property type="match status" value="1"/>
</dbReference>
<evidence type="ECO:0000256" key="1">
    <source>
        <dbReference type="ARBA" id="ARBA00022475"/>
    </source>
</evidence>
<evidence type="ECO:0000256" key="4">
    <source>
        <dbReference type="ARBA" id="ARBA00023136"/>
    </source>
</evidence>
<sequence length="281" mass="32095">MGSFNKNVVVFSLVIILALPLAGLWYYKKTHPRYIAPLPPRPEVTVTIIPGWNLRQVAGYLVKLGFASTTDDVYRLTGEPAYDYRRVASVFPKIDDSRIVAEKPGYDSYEGYLAPETFRVFRDATLLDVLKKLVGQREKEITEQMWADIEKSGHSSYEILTMASILEKEVQTPQDKAKVADILWRRLEKNWALQVDSSVHYVADRTGDVFTTEKERDIDSPWNTYKYPGLPLGPIANPGVESIKAAIYPEKNGYWYFLTGKDGMVYYGKTLEEHNANKRKL</sequence>
<proteinExistence type="predicted"/>
<dbReference type="Proteomes" id="UP000176634">
    <property type="component" value="Unassembled WGS sequence"/>
</dbReference>
<name>A0A1F6P811_9BACT</name>
<keyword evidence="1" id="KW-1003">Cell membrane</keyword>
<keyword evidence="4 7" id="KW-0472">Membrane</keyword>
<evidence type="ECO:0000313" key="8">
    <source>
        <dbReference type="EMBL" id="OGH92292.1"/>
    </source>
</evidence>
<evidence type="ECO:0000256" key="5">
    <source>
        <dbReference type="ARBA" id="ARBA00023239"/>
    </source>
</evidence>
<evidence type="ECO:0000256" key="7">
    <source>
        <dbReference type="SAM" id="Phobius"/>
    </source>
</evidence>
<dbReference type="GO" id="GO:0016829">
    <property type="term" value="F:lyase activity"/>
    <property type="evidence" value="ECO:0007669"/>
    <property type="project" value="UniProtKB-KW"/>
</dbReference>
<dbReference type="PANTHER" id="PTHR30518:SF2">
    <property type="entry name" value="ENDOLYTIC MUREIN TRANSGLYCOSYLASE"/>
    <property type="match status" value="1"/>
</dbReference>
<keyword evidence="3 7" id="KW-1133">Transmembrane helix</keyword>
<evidence type="ECO:0008006" key="10">
    <source>
        <dbReference type="Google" id="ProtNLM"/>
    </source>
</evidence>
<dbReference type="AlphaFoldDB" id="A0A1F6P811"/>
<dbReference type="EMBL" id="MFRA01000006">
    <property type="protein sequence ID" value="OGH92292.1"/>
    <property type="molecule type" value="Genomic_DNA"/>
</dbReference>
<keyword evidence="6" id="KW-0961">Cell wall biogenesis/degradation</keyword>
<evidence type="ECO:0000256" key="2">
    <source>
        <dbReference type="ARBA" id="ARBA00022692"/>
    </source>
</evidence>
<feature type="transmembrane region" description="Helical" evidence="7">
    <location>
        <begin position="7"/>
        <end position="27"/>
    </location>
</feature>
<organism evidence="8 9">
    <name type="scientific">Candidatus Magasanikbacteria bacterium RIFOXYD1_FULL_40_23</name>
    <dbReference type="NCBI Taxonomy" id="1798705"/>
    <lineage>
        <taxon>Bacteria</taxon>
        <taxon>Candidatus Magasanikiibacteriota</taxon>
    </lineage>
</organism>
<reference evidence="8 9" key="1">
    <citation type="journal article" date="2016" name="Nat. Commun.">
        <title>Thousands of microbial genomes shed light on interconnected biogeochemical processes in an aquifer system.</title>
        <authorList>
            <person name="Anantharaman K."/>
            <person name="Brown C.T."/>
            <person name="Hug L.A."/>
            <person name="Sharon I."/>
            <person name="Castelle C.J."/>
            <person name="Probst A.J."/>
            <person name="Thomas B.C."/>
            <person name="Singh A."/>
            <person name="Wilkins M.J."/>
            <person name="Karaoz U."/>
            <person name="Brodie E.L."/>
            <person name="Williams K.H."/>
            <person name="Hubbard S.S."/>
            <person name="Banfield J.F."/>
        </authorList>
    </citation>
    <scope>NUCLEOTIDE SEQUENCE [LARGE SCALE GENOMIC DNA]</scope>
</reference>
<protein>
    <recommendedName>
        <fullName evidence="10">Endolytic murein transglycosylase</fullName>
    </recommendedName>
</protein>